<evidence type="ECO:0000313" key="5">
    <source>
        <dbReference type="EMBL" id="ODV83062.1"/>
    </source>
</evidence>
<feature type="region of interest" description="Disordered" evidence="2">
    <location>
        <begin position="115"/>
        <end position="136"/>
    </location>
</feature>
<dbReference type="GO" id="GO:0016020">
    <property type="term" value="C:membrane"/>
    <property type="evidence" value="ECO:0007669"/>
    <property type="project" value="InterPro"/>
</dbReference>
<dbReference type="InterPro" id="IPR000727">
    <property type="entry name" value="T_SNARE_dom"/>
</dbReference>
<protein>
    <recommendedName>
        <fullName evidence="4">t-SNARE coiled-coil homology domain-containing protein</fullName>
    </recommendedName>
</protein>
<proteinExistence type="predicted"/>
<feature type="coiled-coil region" evidence="1">
    <location>
        <begin position="32"/>
        <end position="93"/>
    </location>
</feature>
<keyword evidence="6" id="KW-1185">Reference proteome</keyword>
<dbReference type="Gene3D" id="1.20.58.90">
    <property type="match status" value="1"/>
</dbReference>
<keyword evidence="1" id="KW-0175">Coiled coil</keyword>
<dbReference type="Proteomes" id="UP000094801">
    <property type="component" value="Unassembled WGS sequence"/>
</dbReference>
<dbReference type="CDD" id="cd21444">
    <property type="entry name" value="SNARE_NTD_Tlg1p-like"/>
    <property type="match status" value="1"/>
</dbReference>
<dbReference type="AlphaFoldDB" id="A0A1E4SUF9"/>
<dbReference type="InterPro" id="IPR010989">
    <property type="entry name" value="SNARE"/>
</dbReference>
<feature type="domain" description="T-SNARE coiled-coil homology" evidence="4">
    <location>
        <begin position="147"/>
        <end position="199"/>
    </location>
</feature>
<dbReference type="OrthoDB" id="546861at2759"/>
<dbReference type="SUPFAM" id="SSF47661">
    <property type="entry name" value="t-snare proteins"/>
    <property type="match status" value="1"/>
</dbReference>
<dbReference type="GO" id="GO:0016192">
    <property type="term" value="P:vesicle-mediated transport"/>
    <property type="evidence" value="ECO:0007669"/>
    <property type="project" value="InterPro"/>
</dbReference>
<evidence type="ECO:0000259" key="4">
    <source>
        <dbReference type="PROSITE" id="PS50192"/>
    </source>
</evidence>
<evidence type="ECO:0000256" key="3">
    <source>
        <dbReference type="SAM" id="Phobius"/>
    </source>
</evidence>
<sequence length="239" mass="26734">MDPFNDVYQDATTQLQLLKTTSPQSLEFQNIKNELMEIINDLTNALQVIKQSKLRSSSGNGNDSYYNIDSFELNEREKKLSDLKLEMNEIIKNSNISLGTGTGTGTNTSKLHYNDNPFADDNGGGGDSGNNTLENPEIAFNNNYNQQLIQQQDDIISNELTQSIQNLHQQALTIGDELDYQHDLLTDVHNDIDRLDYKIVNNGIKKINKFLETNERGGNCCIAILIGVLIVVLVLLVIV</sequence>
<dbReference type="InterPro" id="IPR048036">
    <property type="entry name" value="Tlg1p-like_N"/>
</dbReference>
<evidence type="ECO:0000313" key="6">
    <source>
        <dbReference type="Proteomes" id="UP000094801"/>
    </source>
</evidence>
<keyword evidence="3" id="KW-1133">Transmembrane helix</keyword>
<keyword evidence="3" id="KW-0812">Transmembrane</keyword>
<evidence type="ECO:0000256" key="1">
    <source>
        <dbReference type="SAM" id="Coils"/>
    </source>
</evidence>
<dbReference type="EMBL" id="KV453868">
    <property type="protein sequence ID" value="ODV83062.1"/>
    <property type="molecule type" value="Genomic_DNA"/>
</dbReference>
<dbReference type="SUPFAM" id="SSF58038">
    <property type="entry name" value="SNARE fusion complex"/>
    <property type="match status" value="1"/>
</dbReference>
<gene>
    <name evidence="5" type="ORF">CANARDRAFT_203882</name>
</gene>
<dbReference type="PROSITE" id="PS50192">
    <property type="entry name" value="T_SNARE"/>
    <property type="match status" value="1"/>
</dbReference>
<feature type="transmembrane region" description="Helical" evidence="3">
    <location>
        <begin position="217"/>
        <end position="238"/>
    </location>
</feature>
<organism evidence="5 6">
    <name type="scientific">[Candida] arabinofermentans NRRL YB-2248</name>
    <dbReference type="NCBI Taxonomy" id="983967"/>
    <lineage>
        <taxon>Eukaryota</taxon>
        <taxon>Fungi</taxon>
        <taxon>Dikarya</taxon>
        <taxon>Ascomycota</taxon>
        <taxon>Saccharomycotina</taxon>
        <taxon>Pichiomycetes</taxon>
        <taxon>Pichiales</taxon>
        <taxon>Pichiaceae</taxon>
        <taxon>Ogataea</taxon>
        <taxon>Ogataea/Candida clade</taxon>
    </lineage>
</organism>
<dbReference type="STRING" id="983967.A0A1E4SUF9"/>
<reference evidence="6" key="1">
    <citation type="submission" date="2016-04" db="EMBL/GenBank/DDBJ databases">
        <title>Comparative genomics of biotechnologically important yeasts.</title>
        <authorList>
            <consortium name="DOE Joint Genome Institute"/>
            <person name="Riley R."/>
            <person name="Haridas S."/>
            <person name="Wolfe K.H."/>
            <person name="Lopes M.R."/>
            <person name="Hittinger C.T."/>
            <person name="Goker M."/>
            <person name="Salamov A."/>
            <person name="Wisecaver J."/>
            <person name="Long T.M."/>
            <person name="Aerts A.L."/>
            <person name="Barry K."/>
            <person name="Choi C."/>
            <person name="Clum A."/>
            <person name="Coughlan A.Y."/>
            <person name="Deshpande S."/>
            <person name="Douglass A.P."/>
            <person name="Hanson S.J."/>
            <person name="Klenk H.-P."/>
            <person name="Labutti K."/>
            <person name="Lapidus A."/>
            <person name="Lindquist E."/>
            <person name="Lipzen A."/>
            <person name="Meier-Kolthoff J.P."/>
            <person name="Ohm R.A."/>
            <person name="Otillar R.P."/>
            <person name="Pangilinan J."/>
            <person name="Peng Y."/>
            <person name="Rokas A."/>
            <person name="Rosa C.A."/>
            <person name="Scheuner C."/>
            <person name="Sibirny A.A."/>
            <person name="Slot J.C."/>
            <person name="Stielow J.B."/>
            <person name="Sun H."/>
            <person name="Kurtzman C.P."/>
            <person name="Blackwell M."/>
            <person name="Grigoriev I.V."/>
            <person name="Jeffries T.W."/>
        </authorList>
    </citation>
    <scope>NUCLEOTIDE SEQUENCE [LARGE SCALE GENOMIC DNA]</scope>
    <source>
        <strain evidence="6">NRRL YB-2248</strain>
    </source>
</reference>
<name>A0A1E4SUF9_9ASCO</name>
<accession>A0A1E4SUF9</accession>
<keyword evidence="3" id="KW-0472">Membrane</keyword>
<dbReference type="Gene3D" id="1.20.5.110">
    <property type="match status" value="1"/>
</dbReference>
<evidence type="ECO:0000256" key="2">
    <source>
        <dbReference type="SAM" id="MobiDB-lite"/>
    </source>
</evidence>